<evidence type="ECO:0000313" key="2">
    <source>
        <dbReference type="Proteomes" id="UP000257089"/>
    </source>
</evidence>
<evidence type="ECO:0000313" key="1">
    <source>
        <dbReference type="EMBL" id="XRJ19640.1"/>
    </source>
</evidence>
<protein>
    <submittedName>
        <fullName evidence="1">Nitroreductase family protein</fullName>
    </submittedName>
</protein>
<proteinExistence type="predicted"/>
<dbReference type="Proteomes" id="UP000257089">
    <property type="component" value="Chromosome"/>
</dbReference>
<accession>A0ACD5HVL9</accession>
<organism evidence="1 2">
    <name type="scientific">Haloferax sp. Atlit-48N</name>
    <dbReference type="NCBI Taxonomy" id="2077198"/>
    <lineage>
        <taxon>Archaea</taxon>
        <taxon>Methanobacteriati</taxon>
        <taxon>Methanobacteriota</taxon>
        <taxon>Stenosarchaea group</taxon>
        <taxon>Halobacteria</taxon>
        <taxon>Halobacteriales</taxon>
        <taxon>Haloferacaceae</taxon>
        <taxon>Haloferax</taxon>
    </lineage>
</organism>
<name>A0ACD5HVL9_9EURY</name>
<reference evidence="1" key="1">
    <citation type="submission" date="2023-10" db="EMBL/GenBank/DDBJ databases">
        <title>A new archaeal virus that suppresses the transcription of host immunity genes.</title>
        <authorList>
            <person name="Turgeman-Grott I."/>
            <person name="Golan N."/>
            <person name="Neri U."/>
            <person name="Naki D."/>
            <person name="Altman N."/>
            <person name="Eizenshtein K."/>
            <person name="Choudhary D."/>
            <person name="Levi R."/>
            <person name="Himani H."/>
            <person name="Reshef L."/>
            <person name="Papke T.R."/>
            <person name="Gophna U."/>
        </authorList>
    </citation>
    <scope>NUCLEOTIDE SEQUENCE</scope>
    <source>
        <strain evidence="1">Atlit-48N</strain>
    </source>
</reference>
<gene>
    <name evidence="1" type="ORF">DEQ67_014285</name>
</gene>
<dbReference type="EMBL" id="CP137689">
    <property type="protein sequence ID" value="XRJ19640.1"/>
    <property type="molecule type" value="Genomic_DNA"/>
</dbReference>
<sequence>MSDRTPSPSVGDRAGTDRSEQADHPGHPDHPDRTDRPALAAAAAEVPDLAPWLARRATVRQFDADAEIPDDEVRAMVDAGRKAPTSGTTQMYSFVWIRDPDRRERIHELCSRGTVQVEEASHFLLVCIDVRRIRLLLKHRDREFRMTPAMGLLEGSIDASLAAMGVMLAAESRGYGVCPIGNILNNLTEVAATADLPSGVLPIFGLCLGVPRHGEATENAPRVPLDTVLHEGGYRDPTEAQLDACYDAMNEMYGDSVYGDDRREWQETLERYWGPNGFMNRREGELLAALRQQGFFAARGIDEPADADSDSDSPDPDPDAERNGGGTN</sequence>